<reference evidence="3" key="1">
    <citation type="journal article" date="2013" name="Nature">
        <title>Draft genome of the wheat A-genome progenitor Triticum urartu.</title>
        <authorList>
            <person name="Ling H.Q."/>
            <person name="Zhao S."/>
            <person name="Liu D."/>
            <person name="Wang J."/>
            <person name="Sun H."/>
            <person name="Zhang C."/>
            <person name="Fan H."/>
            <person name="Li D."/>
            <person name="Dong L."/>
            <person name="Tao Y."/>
            <person name="Gao C."/>
            <person name="Wu H."/>
            <person name="Li Y."/>
            <person name="Cui Y."/>
            <person name="Guo X."/>
            <person name="Zheng S."/>
            <person name="Wang B."/>
            <person name="Yu K."/>
            <person name="Liang Q."/>
            <person name="Yang W."/>
            <person name="Lou X."/>
            <person name="Chen J."/>
            <person name="Feng M."/>
            <person name="Jian J."/>
            <person name="Zhang X."/>
            <person name="Luo G."/>
            <person name="Jiang Y."/>
            <person name="Liu J."/>
            <person name="Wang Z."/>
            <person name="Sha Y."/>
            <person name="Zhang B."/>
            <person name="Wu H."/>
            <person name="Tang D."/>
            <person name="Shen Q."/>
            <person name="Xue P."/>
            <person name="Zou S."/>
            <person name="Wang X."/>
            <person name="Liu X."/>
            <person name="Wang F."/>
            <person name="Yang Y."/>
            <person name="An X."/>
            <person name="Dong Z."/>
            <person name="Zhang K."/>
            <person name="Zhang X."/>
            <person name="Luo M.C."/>
            <person name="Dvorak J."/>
            <person name="Tong Y."/>
            <person name="Wang J."/>
            <person name="Yang H."/>
            <person name="Li Z."/>
            <person name="Wang D."/>
            <person name="Zhang A."/>
            <person name="Wang J."/>
        </authorList>
    </citation>
    <scope>NUCLEOTIDE SEQUENCE</scope>
</reference>
<comment type="similarity">
    <text evidence="1">Belongs to the protein kinase superfamily. ADCK protein kinase family.</text>
</comment>
<dbReference type="InterPro" id="IPR011009">
    <property type="entry name" value="Kinase-like_dom_sf"/>
</dbReference>
<dbReference type="GO" id="GO:0005743">
    <property type="term" value="C:mitochondrial inner membrane"/>
    <property type="evidence" value="ECO:0007669"/>
    <property type="project" value="TreeGrafter"/>
</dbReference>
<gene>
    <name evidence="3" type="ORF">TRIUR3_33699</name>
</gene>
<dbReference type="PANTHER" id="PTHR43173:SF19">
    <property type="entry name" value="AARF DOMAIN-CONTAINING PROTEIN KINASE 1"/>
    <property type="match status" value="1"/>
</dbReference>
<dbReference type="CDD" id="cd13969">
    <property type="entry name" value="ADCK1-like"/>
    <property type="match status" value="1"/>
</dbReference>
<protein>
    <recommendedName>
        <fullName evidence="2">ABC1 atypical kinase-like domain-containing protein</fullName>
    </recommendedName>
</protein>
<organism evidence="3">
    <name type="scientific">Triticum urartu</name>
    <name type="common">Red wild einkorn</name>
    <name type="synonym">Crithodium urartu</name>
    <dbReference type="NCBI Taxonomy" id="4572"/>
    <lineage>
        <taxon>Eukaryota</taxon>
        <taxon>Viridiplantae</taxon>
        <taxon>Streptophyta</taxon>
        <taxon>Embryophyta</taxon>
        <taxon>Tracheophyta</taxon>
        <taxon>Spermatophyta</taxon>
        <taxon>Magnoliopsida</taxon>
        <taxon>Liliopsida</taxon>
        <taxon>Poales</taxon>
        <taxon>Poaceae</taxon>
        <taxon>BOP clade</taxon>
        <taxon>Pooideae</taxon>
        <taxon>Triticodae</taxon>
        <taxon>Triticeae</taxon>
        <taxon>Triticinae</taxon>
        <taxon>Triticum</taxon>
    </lineage>
</organism>
<dbReference type="InterPro" id="IPR051130">
    <property type="entry name" value="Mito_struct-func_regulator"/>
</dbReference>
<name>M8A5P0_TRIUA</name>
<dbReference type="Pfam" id="PF03109">
    <property type="entry name" value="ABC1"/>
    <property type="match status" value="1"/>
</dbReference>
<feature type="domain" description="ABC1 atypical kinase-like" evidence="2">
    <location>
        <begin position="140"/>
        <end position="394"/>
    </location>
</feature>
<dbReference type="InterPro" id="IPR004147">
    <property type="entry name" value="ABC1_dom"/>
</dbReference>
<dbReference type="AlphaFoldDB" id="M8A5P0"/>
<dbReference type="PANTHER" id="PTHR43173">
    <property type="entry name" value="ABC1 FAMILY PROTEIN"/>
    <property type="match status" value="1"/>
</dbReference>
<dbReference type="GO" id="GO:0055088">
    <property type="term" value="P:lipid homeostasis"/>
    <property type="evidence" value="ECO:0007669"/>
    <property type="project" value="TreeGrafter"/>
</dbReference>
<dbReference type="EMBL" id="KD015919">
    <property type="protein sequence ID" value="EMS67717.1"/>
    <property type="molecule type" value="Genomic_DNA"/>
</dbReference>
<evidence type="ECO:0000313" key="3">
    <source>
        <dbReference type="EMBL" id="EMS67717.1"/>
    </source>
</evidence>
<accession>M8A5P0</accession>
<proteinExistence type="inferred from homology"/>
<dbReference type="SUPFAM" id="SSF56112">
    <property type="entry name" value="Protein kinase-like (PK-like)"/>
    <property type="match status" value="1"/>
</dbReference>
<evidence type="ECO:0000256" key="1">
    <source>
        <dbReference type="ARBA" id="ARBA00009670"/>
    </source>
</evidence>
<sequence>MWRHARTLKICRHLPPRLLRDSVAAAAIAFDYQYSLWGLQPDSPAWLTAKHDAHLRSANRLQELCFRNGGIYIKLGQHIAQLPDSPAWLTAKHDAHLRSANRLQELCFRNGGIYIKLGQHIAQLEYVLPQEYVQTMRESMLKRCPVSSYEDVRGVFKKEIGELPETVFAEFDPVPIASASLAQVHAATTHDGKKVAVKVVIQENTAVRFKLTYVKFELLNYDTRGLLSVFHFSDPCLGLQELDFLCEAQNSERCLVNFRKLSPHIANSIYTPKVYWNLSTSRILTMEYIDAKEVTDVKGIKDLGIRPVDVSNLVNKAFAEMIFKHGFVHCDPHAANMMIRPLPQDSKKWFGSKRPQLVLLDHGLYKELDHATRINYASLWKALVRADQNGIKEYSIKLGAGEDLHALFAGVLTMRPWERVIDPSFGHLVLDGNNTDRSEMQMYANLYFPQISELLRRLPNVILLMLKTNDCLRAVNHALVGGSTPESFEIIARASSEAVFEAKRMEKRFFLYRFIIWLEELLNELHLFGMKLWLHYQQPRRILAG</sequence>
<dbReference type="eggNOG" id="KOG1235">
    <property type="taxonomic scope" value="Eukaryota"/>
</dbReference>
<dbReference type="GO" id="GO:0007005">
    <property type="term" value="P:mitochondrion organization"/>
    <property type="evidence" value="ECO:0007669"/>
    <property type="project" value="TreeGrafter"/>
</dbReference>
<dbReference type="OMA" id="RCNPEDI"/>
<dbReference type="InterPro" id="IPR045307">
    <property type="entry name" value="ADCK1_dom"/>
</dbReference>
<dbReference type="STRING" id="4572.M8A5P0"/>
<evidence type="ECO:0000259" key="2">
    <source>
        <dbReference type="Pfam" id="PF03109"/>
    </source>
</evidence>